<dbReference type="PANTHER" id="PTHR13622:SF8">
    <property type="entry name" value="THIAMIN PYROPHOSPHOKINASE 1"/>
    <property type="match status" value="1"/>
</dbReference>
<comment type="caution">
    <text evidence="6">The sequence shown here is derived from an EMBL/GenBank/DDBJ whole genome shotgun (WGS) entry which is preliminary data.</text>
</comment>
<dbReference type="InterPro" id="IPR036371">
    <property type="entry name" value="TPK_B1-bd_sf"/>
</dbReference>
<keyword evidence="1" id="KW-0808">Transferase</keyword>
<dbReference type="InterPro" id="IPR006282">
    <property type="entry name" value="Thi_PPkinase"/>
</dbReference>
<accession>A0ABN7NDL5</accession>
<dbReference type="NCBIfam" id="TIGR01378">
    <property type="entry name" value="thi_PPkinase"/>
    <property type="match status" value="1"/>
</dbReference>
<dbReference type="Gene3D" id="2.60.120.320">
    <property type="entry name" value="Thiamin pyrophosphokinase, thiamin-binding domain"/>
    <property type="match status" value="1"/>
</dbReference>
<evidence type="ECO:0000259" key="5">
    <source>
        <dbReference type="SMART" id="SM00983"/>
    </source>
</evidence>
<organism evidence="6 7">
    <name type="scientific">Timema podura</name>
    <name type="common">Walking stick</name>
    <dbReference type="NCBI Taxonomy" id="61482"/>
    <lineage>
        <taxon>Eukaryota</taxon>
        <taxon>Metazoa</taxon>
        <taxon>Ecdysozoa</taxon>
        <taxon>Arthropoda</taxon>
        <taxon>Hexapoda</taxon>
        <taxon>Insecta</taxon>
        <taxon>Pterygota</taxon>
        <taxon>Neoptera</taxon>
        <taxon>Polyneoptera</taxon>
        <taxon>Phasmatodea</taxon>
        <taxon>Timematodea</taxon>
        <taxon>Timematoidea</taxon>
        <taxon>Timematidae</taxon>
        <taxon>Timema</taxon>
    </lineage>
</organism>
<evidence type="ECO:0000256" key="4">
    <source>
        <dbReference type="ARBA" id="ARBA00022840"/>
    </source>
</evidence>
<proteinExistence type="predicted"/>
<keyword evidence="3" id="KW-0418">Kinase</keyword>
<keyword evidence="2" id="KW-0547">Nucleotide-binding</keyword>
<evidence type="ECO:0000313" key="7">
    <source>
        <dbReference type="Proteomes" id="UP001153148"/>
    </source>
</evidence>
<dbReference type="InterPro" id="IPR036759">
    <property type="entry name" value="TPK_catalytic_sf"/>
</dbReference>
<reference evidence="6" key="1">
    <citation type="submission" date="2021-03" db="EMBL/GenBank/DDBJ databases">
        <authorList>
            <person name="Tran Van P."/>
        </authorList>
    </citation>
    <scope>NUCLEOTIDE SEQUENCE</scope>
</reference>
<keyword evidence="4" id="KW-0067">ATP-binding</keyword>
<dbReference type="InterPro" id="IPR007373">
    <property type="entry name" value="Thiamin_PyroPKinase_B1-bd"/>
</dbReference>
<protein>
    <recommendedName>
        <fullName evidence="5">Thiamin pyrophosphokinase thiamin-binding domain-containing protein</fullName>
    </recommendedName>
</protein>
<dbReference type="InterPro" id="IPR007371">
    <property type="entry name" value="TPK_catalytic"/>
</dbReference>
<dbReference type="SUPFAM" id="SSF63999">
    <property type="entry name" value="Thiamin pyrophosphokinase, catalytic domain"/>
    <property type="match status" value="1"/>
</dbReference>
<keyword evidence="7" id="KW-1185">Reference proteome</keyword>
<gene>
    <name evidence="6" type="ORF">TPAB3V08_LOCUS26</name>
</gene>
<dbReference type="SUPFAM" id="SSF63862">
    <property type="entry name" value="Thiamin pyrophosphokinase, substrate-binding domain"/>
    <property type="match status" value="1"/>
</dbReference>
<dbReference type="Gene3D" id="3.40.50.10240">
    <property type="entry name" value="Thiamin pyrophosphokinase, catalytic domain"/>
    <property type="match status" value="1"/>
</dbReference>
<dbReference type="Proteomes" id="UP001153148">
    <property type="component" value="Unassembled WGS sequence"/>
</dbReference>
<feature type="domain" description="Thiamin pyrophosphokinase thiamin-binding" evidence="5">
    <location>
        <begin position="208"/>
        <end position="277"/>
    </location>
</feature>
<evidence type="ECO:0000256" key="2">
    <source>
        <dbReference type="ARBA" id="ARBA00022741"/>
    </source>
</evidence>
<dbReference type="EMBL" id="CAJPIN010000023">
    <property type="protein sequence ID" value="CAG2052920.1"/>
    <property type="molecule type" value="Genomic_DNA"/>
</dbReference>
<sequence>MIVLNSQDSAMMNGVKEYKWNPVEFLNPKNTSLKYALLILNRPINYNHDSMISLWNRATVRVTVDGGTNNWFHFLNQEDALSKIYHHTPHIICGDMDSLEPKASQFFVGANVVETPDQEETDFTKALRVLDAYLKDGHTKARLPDASDEKEDKETQNVDGVVALCDTSGRFDQIVANINTLYKAEGILGSLPVYQLAQDSLTWVLTPGIHAISVPDILRRHQCWCSLVPFGSRAKYVTTKGLKWDLDGQSMEFGKLLSTSNTYSDKPVVTVQTDTALTWSMGLGTVDD</sequence>
<evidence type="ECO:0000256" key="1">
    <source>
        <dbReference type="ARBA" id="ARBA00022679"/>
    </source>
</evidence>
<dbReference type="PANTHER" id="PTHR13622">
    <property type="entry name" value="THIAMIN PYROPHOSPHOKINASE"/>
    <property type="match status" value="1"/>
</dbReference>
<evidence type="ECO:0000256" key="3">
    <source>
        <dbReference type="ARBA" id="ARBA00022777"/>
    </source>
</evidence>
<dbReference type="Pfam" id="PF04265">
    <property type="entry name" value="TPK_B1_binding"/>
    <property type="match status" value="1"/>
</dbReference>
<dbReference type="Pfam" id="PF04263">
    <property type="entry name" value="TPK_catalytic"/>
    <property type="match status" value="1"/>
</dbReference>
<name>A0ABN7NDL5_TIMPD</name>
<dbReference type="SMART" id="SM00983">
    <property type="entry name" value="TPK_B1_binding"/>
    <property type="match status" value="1"/>
</dbReference>
<evidence type="ECO:0000313" key="6">
    <source>
        <dbReference type="EMBL" id="CAG2052920.1"/>
    </source>
</evidence>
<dbReference type="CDD" id="cd07995">
    <property type="entry name" value="TPK"/>
    <property type="match status" value="1"/>
</dbReference>